<organism evidence="3 4">
    <name type="scientific">Caenispirillum salinarum AK4</name>
    <dbReference type="NCBI Taxonomy" id="1238182"/>
    <lineage>
        <taxon>Bacteria</taxon>
        <taxon>Pseudomonadati</taxon>
        <taxon>Pseudomonadota</taxon>
        <taxon>Alphaproteobacteria</taxon>
        <taxon>Rhodospirillales</taxon>
        <taxon>Novispirillaceae</taxon>
        <taxon>Caenispirillum</taxon>
    </lineage>
</organism>
<dbReference type="RefSeq" id="WP_009541855.1">
    <property type="nucleotide sequence ID" value="NZ_ANHY01000017.1"/>
</dbReference>
<dbReference type="Proteomes" id="UP000009881">
    <property type="component" value="Unassembled WGS sequence"/>
</dbReference>
<feature type="signal peptide" evidence="1">
    <location>
        <begin position="1"/>
        <end position="25"/>
    </location>
</feature>
<evidence type="ECO:0000313" key="3">
    <source>
        <dbReference type="EMBL" id="EKV28198.1"/>
    </source>
</evidence>
<keyword evidence="1" id="KW-0732">Signal</keyword>
<protein>
    <submittedName>
        <fullName evidence="3">PQQ-dependent oxidoreductase, gdhB family</fullName>
    </submittedName>
</protein>
<keyword evidence="4" id="KW-1185">Reference proteome</keyword>
<dbReference type="eggNOG" id="COG2133">
    <property type="taxonomic scope" value="Bacteria"/>
</dbReference>
<dbReference type="Pfam" id="PF07995">
    <property type="entry name" value="GSDH"/>
    <property type="match status" value="1"/>
</dbReference>
<dbReference type="SUPFAM" id="SSF50952">
    <property type="entry name" value="Soluble quinoprotein glucose dehydrogenase"/>
    <property type="match status" value="1"/>
</dbReference>
<sequence length="383" mass="41720">MSPRMPILSAALVATAAALAPLLVAQVPAAAQTQQIDAQRGPVAVEPVVTGLDHPWGMDFLPDGRILVTERPGQMRIVYPQERTMSAPLDGVPEVFNRGQGGLLDVRVGPTYDQDGWIYFTYAEANQQGRASTAAARAKLDGMRLTDVDLVFRQIPKVTGNNHFGSRIAFTPDGYMFITLGERFKFQPAQELTNHLGTVVRLWPDGSVPDDNPFVNTEGALPEIWSFGHRNSQGAAVHPETGRLWMHEHGPRGGDEINVPEAGRNYGWPVVSWGQHYNGQPIPDPPTHPEFADAIHYWNPVIAASGMDFYTGDLFPEWQGDLLVGGLVSEAVSRLELNGQDVAGEERLPVGQRVRAVKQGPDGAVYVLTDEADGALLRLTPAQ</sequence>
<proteinExistence type="predicted"/>
<dbReference type="PATRIC" id="fig|1238182.3.peg.3413"/>
<accession>K9HCE6</accession>
<comment type="caution">
    <text evidence="3">The sequence shown here is derived from an EMBL/GenBank/DDBJ whole genome shotgun (WGS) entry which is preliminary data.</text>
</comment>
<gene>
    <name evidence="3" type="ORF">C882_1199</name>
</gene>
<dbReference type="InterPro" id="IPR011042">
    <property type="entry name" value="6-blade_b-propeller_TolB-like"/>
</dbReference>
<reference evidence="3 4" key="1">
    <citation type="journal article" date="2013" name="Genome Announc.">
        <title>Draft Genome Sequence of an Alphaproteobacterium, Caenispirillum salinarum AK4(T), Isolated from a Solar Saltern.</title>
        <authorList>
            <person name="Khatri I."/>
            <person name="Singh A."/>
            <person name="Korpole S."/>
            <person name="Pinnaka A.K."/>
            <person name="Subramanian S."/>
        </authorList>
    </citation>
    <scope>NUCLEOTIDE SEQUENCE [LARGE SCALE GENOMIC DNA]</scope>
    <source>
        <strain evidence="3 4">AK4</strain>
    </source>
</reference>
<name>K9HCE6_9PROT</name>
<dbReference type="Gene3D" id="2.120.10.30">
    <property type="entry name" value="TolB, C-terminal domain"/>
    <property type="match status" value="1"/>
</dbReference>
<evidence type="ECO:0000259" key="2">
    <source>
        <dbReference type="Pfam" id="PF07995"/>
    </source>
</evidence>
<evidence type="ECO:0000256" key="1">
    <source>
        <dbReference type="SAM" id="SignalP"/>
    </source>
</evidence>
<feature type="domain" description="Glucose/Sorbosone dehydrogenase" evidence="2">
    <location>
        <begin position="52"/>
        <end position="378"/>
    </location>
</feature>
<dbReference type="InterPro" id="IPR011041">
    <property type="entry name" value="Quinoprot_gluc/sorb_DH_b-prop"/>
</dbReference>
<feature type="chain" id="PRO_5003931619" evidence="1">
    <location>
        <begin position="26"/>
        <end position="383"/>
    </location>
</feature>
<dbReference type="EMBL" id="ANHY01000017">
    <property type="protein sequence ID" value="EKV28198.1"/>
    <property type="molecule type" value="Genomic_DNA"/>
</dbReference>
<dbReference type="InterPro" id="IPR012938">
    <property type="entry name" value="Glc/Sorbosone_DH"/>
</dbReference>
<dbReference type="PANTHER" id="PTHR19328">
    <property type="entry name" value="HEDGEHOG-INTERACTING PROTEIN"/>
    <property type="match status" value="1"/>
</dbReference>
<dbReference type="STRING" id="1238182.C882_1199"/>
<dbReference type="PANTHER" id="PTHR19328:SF75">
    <property type="entry name" value="ALDOSE SUGAR DEHYDROGENASE YLII"/>
    <property type="match status" value="1"/>
</dbReference>
<dbReference type="AlphaFoldDB" id="K9HCE6"/>
<evidence type="ECO:0000313" key="4">
    <source>
        <dbReference type="Proteomes" id="UP000009881"/>
    </source>
</evidence>